<evidence type="ECO:0000313" key="3">
    <source>
        <dbReference type="EMBL" id="KAK3895449.1"/>
    </source>
</evidence>
<feature type="domain" description="SWIM-type" evidence="2">
    <location>
        <begin position="21"/>
        <end position="52"/>
    </location>
</feature>
<reference evidence="3" key="1">
    <citation type="submission" date="2023-10" db="EMBL/GenBank/DDBJ databases">
        <title>Genome assemblies of two species of porcelain crab, Petrolisthes cinctipes and Petrolisthes manimaculis (Anomura: Porcellanidae).</title>
        <authorList>
            <person name="Angst P."/>
        </authorList>
    </citation>
    <scope>NUCLEOTIDE SEQUENCE</scope>
    <source>
        <strain evidence="3">PB745_01</strain>
        <tissue evidence="3">Gill</tissue>
    </source>
</reference>
<protein>
    <recommendedName>
        <fullName evidence="2">SWIM-type domain-containing protein</fullName>
    </recommendedName>
</protein>
<dbReference type="InterPro" id="IPR007527">
    <property type="entry name" value="Znf_SWIM"/>
</dbReference>
<dbReference type="AlphaFoldDB" id="A0AAE1L3Q1"/>
<keyword evidence="1" id="KW-0863">Zinc-finger</keyword>
<sequence>MQSLASGKYQLKSQSDPTQTYEVDLTSGMCSCVQGENVALCKHQTACGEHSMTVVPQVFVLTSQSLQWMAVLAVGEEKAPKDTFFTNLSDGENKELRNKSEGIINDELIDKVDITNDNVGLMVTDDCENFNENAFEDNEAVMAKVQEVTQSILKAAA</sequence>
<evidence type="ECO:0000256" key="1">
    <source>
        <dbReference type="PROSITE-ProRule" id="PRU00325"/>
    </source>
</evidence>
<evidence type="ECO:0000313" key="4">
    <source>
        <dbReference type="Proteomes" id="UP001286313"/>
    </source>
</evidence>
<dbReference type="GO" id="GO:0008270">
    <property type="term" value="F:zinc ion binding"/>
    <property type="evidence" value="ECO:0007669"/>
    <property type="project" value="UniProtKB-KW"/>
</dbReference>
<proteinExistence type="predicted"/>
<gene>
    <name evidence="3" type="ORF">Pcinc_000791</name>
</gene>
<dbReference type="EMBL" id="JAWQEG010000040">
    <property type="protein sequence ID" value="KAK3895449.1"/>
    <property type="molecule type" value="Genomic_DNA"/>
</dbReference>
<evidence type="ECO:0000259" key="2">
    <source>
        <dbReference type="PROSITE" id="PS50966"/>
    </source>
</evidence>
<organism evidence="3 4">
    <name type="scientific">Petrolisthes cinctipes</name>
    <name type="common">Flat porcelain crab</name>
    <dbReference type="NCBI Taxonomy" id="88211"/>
    <lineage>
        <taxon>Eukaryota</taxon>
        <taxon>Metazoa</taxon>
        <taxon>Ecdysozoa</taxon>
        <taxon>Arthropoda</taxon>
        <taxon>Crustacea</taxon>
        <taxon>Multicrustacea</taxon>
        <taxon>Malacostraca</taxon>
        <taxon>Eumalacostraca</taxon>
        <taxon>Eucarida</taxon>
        <taxon>Decapoda</taxon>
        <taxon>Pleocyemata</taxon>
        <taxon>Anomura</taxon>
        <taxon>Galatheoidea</taxon>
        <taxon>Porcellanidae</taxon>
        <taxon>Petrolisthes</taxon>
    </lineage>
</organism>
<dbReference type="PROSITE" id="PS50966">
    <property type="entry name" value="ZF_SWIM"/>
    <property type="match status" value="1"/>
</dbReference>
<name>A0AAE1L3Q1_PETCI</name>
<comment type="caution">
    <text evidence="3">The sequence shown here is derived from an EMBL/GenBank/DDBJ whole genome shotgun (WGS) entry which is preliminary data.</text>
</comment>
<keyword evidence="1" id="KW-0862">Zinc</keyword>
<accession>A0AAE1L3Q1</accession>
<dbReference type="Proteomes" id="UP001286313">
    <property type="component" value="Unassembled WGS sequence"/>
</dbReference>
<keyword evidence="1" id="KW-0479">Metal-binding</keyword>
<keyword evidence="4" id="KW-1185">Reference proteome</keyword>